<accession>A0ABS8EJH3</accession>
<sequence length="247" mass="28979">MRVVIVEDEIVSSRRLERKLKGYNYNIITTLKSIKSAVQWFKNQEPVDLIFLDIHLEDGLCFEIFKHVEIKVPIIFTTAYSAYSIKAFDYNSVSYLLKPITKEHLEKAIEKADVFYKNENEIRVLKQIIEDENLSVYKTEFAIRVGKKIKIIKADAIECFFSLNNVTYLRANACNYVINDALINLDEKLNPKLFFKVSRKFIVNKSFINEIRSFSNNRYKVELNSYDEDEIIVSRNSSKPFKTWLGN</sequence>
<dbReference type="SMART" id="SM00850">
    <property type="entry name" value="LytTR"/>
    <property type="match status" value="1"/>
</dbReference>
<evidence type="ECO:0000259" key="2">
    <source>
        <dbReference type="PROSITE" id="PS50110"/>
    </source>
</evidence>
<reference evidence="4" key="1">
    <citation type="submission" date="2021-03" db="EMBL/GenBank/DDBJ databases">
        <authorList>
            <person name="Ping X."/>
        </authorList>
    </citation>
    <scope>NUCLEOTIDE SEQUENCE</scope>
    <source>
        <strain evidence="4">E313</strain>
    </source>
</reference>
<evidence type="ECO:0000313" key="5">
    <source>
        <dbReference type="Proteomes" id="UP000778797"/>
    </source>
</evidence>
<protein>
    <submittedName>
        <fullName evidence="4">Response regulator transcription factor</fullName>
    </submittedName>
</protein>
<dbReference type="Pfam" id="PF00072">
    <property type="entry name" value="Response_reg"/>
    <property type="match status" value="1"/>
</dbReference>
<dbReference type="SMART" id="SM00448">
    <property type="entry name" value="REC"/>
    <property type="match status" value="1"/>
</dbReference>
<dbReference type="Proteomes" id="UP000778797">
    <property type="component" value="Unassembled WGS sequence"/>
</dbReference>
<feature type="domain" description="Response regulatory" evidence="2">
    <location>
        <begin position="2"/>
        <end position="113"/>
    </location>
</feature>
<dbReference type="SUPFAM" id="SSF52172">
    <property type="entry name" value="CheY-like"/>
    <property type="match status" value="1"/>
</dbReference>
<dbReference type="PROSITE" id="PS50930">
    <property type="entry name" value="HTH_LYTTR"/>
    <property type="match status" value="1"/>
</dbReference>
<organism evidence="4 5">
    <name type="scientific">Winogradskyella immobilis</name>
    <dbReference type="NCBI Taxonomy" id="2816852"/>
    <lineage>
        <taxon>Bacteria</taxon>
        <taxon>Pseudomonadati</taxon>
        <taxon>Bacteroidota</taxon>
        <taxon>Flavobacteriia</taxon>
        <taxon>Flavobacteriales</taxon>
        <taxon>Flavobacteriaceae</taxon>
        <taxon>Winogradskyella</taxon>
    </lineage>
</organism>
<dbReference type="Pfam" id="PF04397">
    <property type="entry name" value="LytTR"/>
    <property type="match status" value="1"/>
</dbReference>
<dbReference type="PROSITE" id="PS50110">
    <property type="entry name" value="RESPONSE_REGULATORY"/>
    <property type="match status" value="1"/>
</dbReference>
<dbReference type="Gene3D" id="2.40.50.1020">
    <property type="entry name" value="LytTr DNA-binding domain"/>
    <property type="match status" value="1"/>
</dbReference>
<dbReference type="Gene3D" id="3.40.50.2300">
    <property type="match status" value="1"/>
</dbReference>
<evidence type="ECO:0000256" key="1">
    <source>
        <dbReference type="PROSITE-ProRule" id="PRU00169"/>
    </source>
</evidence>
<dbReference type="PANTHER" id="PTHR37299">
    <property type="entry name" value="TRANSCRIPTIONAL REGULATOR-RELATED"/>
    <property type="match status" value="1"/>
</dbReference>
<gene>
    <name evidence="4" type="ORF">J1C55_01985</name>
</gene>
<feature type="modified residue" description="4-aspartylphosphate" evidence="1">
    <location>
        <position position="53"/>
    </location>
</feature>
<dbReference type="EMBL" id="JAFMPT010000002">
    <property type="protein sequence ID" value="MCC1483348.1"/>
    <property type="molecule type" value="Genomic_DNA"/>
</dbReference>
<reference evidence="4" key="2">
    <citation type="submission" date="2021-10" db="EMBL/GenBank/DDBJ databases">
        <title>Genome of Winogradskyella sp. E313.</title>
        <authorList>
            <person name="Zhou Y."/>
        </authorList>
    </citation>
    <scope>NUCLEOTIDE SEQUENCE</scope>
    <source>
        <strain evidence="4">E313</strain>
    </source>
</reference>
<dbReference type="InterPro" id="IPR046947">
    <property type="entry name" value="LytR-like"/>
</dbReference>
<dbReference type="InterPro" id="IPR001789">
    <property type="entry name" value="Sig_transdc_resp-reg_receiver"/>
</dbReference>
<keyword evidence="1" id="KW-0597">Phosphoprotein</keyword>
<feature type="domain" description="HTH LytTR-type" evidence="3">
    <location>
        <begin position="141"/>
        <end position="247"/>
    </location>
</feature>
<evidence type="ECO:0000259" key="3">
    <source>
        <dbReference type="PROSITE" id="PS50930"/>
    </source>
</evidence>
<evidence type="ECO:0000313" key="4">
    <source>
        <dbReference type="EMBL" id="MCC1483348.1"/>
    </source>
</evidence>
<dbReference type="PANTHER" id="PTHR37299:SF1">
    <property type="entry name" value="STAGE 0 SPORULATION PROTEIN A HOMOLOG"/>
    <property type="match status" value="1"/>
</dbReference>
<keyword evidence="5" id="KW-1185">Reference proteome</keyword>
<dbReference type="InterPro" id="IPR011006">
    <property type="entry name" value="CheY-like_superfamily"/>
</dbReference>
<proteinExistence type="predicted"/>
<name>A0ABS8EJH3_9FLAO</name>
<comment type="caution">
    <text evidence="4">The sequence shown here is derived from an EMBL/GenBank/DDBJ whole genome shotgun (WGS) entry which is preliminary data.</text>
</comment>
<dbReference type="RefSeq" id="WP_227475798.1">
    <property type="nucleotide sequence ID" value="NZ_JAFMPT010000002.1"/>
</dbReference>
<dbReference type="InterPro" id="IPR007492">
    <property type="entry name" value="LytTR_DNA-bd_dom"/>
</dbReference>